<sequence length="150" mass="17205">MSTTKRVYSASNVLFEDPDCPFRDSDDDLLDEVDHIFMENPLVLPLYYQVGSGFETSPSSARGPMYMAGSDERSIDEAIVLTENSRRRNHKYQAEEITFPAKVDIERLPQDVQGVPMVRIPDTVRELFEQLIRRTTTDLSPSDLIRFCIQ</sequence>
<evidence type="ECO:0000313" key="1">
    <source>
        <dbReference type="EMBL" id="KFM81116.1"/>
    </source>
</evidence>
<reference evidence="1 2" key="1">
    <citation type="submission" date="2013-11" db="EMBL/GenBank/DDBJ databases">
        <title>Genome sequencing of Stegodyphus mimosarum.</title>
        <authorList>
            <person name="Bechsgaard J."/>
        </authorList>
    </citation>
    <scope>NUCLEOTIDE SEQUENCE [LARGE SCALE GENOMIC DNA]</scope>
</reference>
<dbReference type="AlphaFoldDB" id="A0A087UUS7"/>
<protein>
    <submittedName>
        <fullName evidence="1">Uncharacterized protein</fullName>
    </submittedName>
</protein>
<evidence type="ECO:0000313" key="2">
    <source>
        <dbReference type="Proteomes" id="UP000054359"/>
    </source>
</evidence>
<dbReference type="Proteomes" id="UP000054359">
    <property type="component" value="Unassembled WGS sequence"/>
</dbReference>
<keyword evidence="2" id="KW-1185">Reference proteome</keyword>
<feature type="non-terminal residue" evidence="1">
    <location>
        <position position="150"/>
    </location>
</feature>
<gene>
    <name evidence="1" type="ORF">X975_20684</name>
</gene>
<organism evidence="1 2">
    <name type="scientific">Stegodyphus mimosarum</name>
    <name type="common">African social velvet spider</name>
    <dbReference type="NCBI Taxonomy" id="407821"/>
    <lineage>
        <taxon>Eukaryota</taxon>
        <taxon>Metazoa</taxon>
        <taxon>Ecdysozoa</taxon>
        <taxon>Arthropoda</taxon>
        <taxon>Chelicerata</taxon>
        <taxon>Arachnida</taxon>
        <taxon>Araneae</taxon>
        <taxon>Araneomorphae</taxon>
        <taxon>Entelegynae</taxon>
        <taxon>Eresoidea</taxon>
        <taxon>Eresidae</taxon>
        <taxon>Stegodyphus</taxon>
    </lineage>
</organism>
<proteinExistence type="predicted"/>
<dbReference type="EMBL" id="KK121738">
    <property type="protein sequence ID" value="KFM81116.1"/>
    <property type="molecule type" value="Genomic_DNA"/>
</dbReference>
<dbReference type="OrthoDB" id="6436881at2759"/>
<name>A0A087UUS7_STEMI</name>
<accession>A0A087UUS7</accession>